<evidence type="ECO:0000313" key="1">
    <source>
        <dbReference type="EMBL" id="UQC80973.1"/>
    </source>
</evidence>
<dbReference type="EMBL" id="CP019475">
    <property type="protein sequence ID" value="UQC80973.1"/>
    <property type="molecule type" value="Genomic_DNA"/>
</dbReference>
<name>A0A9Q8SPN6_9PEZI</name>
<accession>A0A9Q8SPN6</accession>
<reference evidence="1" key="1">
    <citation type="journal article" date="2021" name="Mol. Plant Microbe Interact.">
        <title>Complete Genome Sequence of the Plant-Pathogenic Fungus Colletotrichum lupini.</title>
        <authorList>
            <person name="Baroncelli R."/>
            <person name="Pensec F."/>
            <person name="Da Lio D."/>
            <person name="Boufleur T."/>
            <person name="Vicente I."/>
            <person name="Sarrocco S."/>
            <person name="Picot A."/>
            <person name="Baraldi E."/>
            <person name="Sukno S."/>
            <person name="Thon M."/>
            <person name="Le Floch G."/>
        </authorList>
    </citation>
    <scope>NUCLEOTIDE SEQUENCE</scope>
    <source>
        <strain evidence="1">IMI 504893</strain>
    </source>
</reference>
<gene>
    <name evidence="1" type="ORF">CLUP02_06459</name>
</gene>
<evidence type="ECO:0000313" key="2">
    <source>
        <dbReference type="Proteomes" id="UP000830671"/>
    </source>
</evidence>
<dbReference type="RefSeq" id="XP_049142601.1">
    <property type="nucleotide sequence ID" value="XM_049285458.1"/>
</dbReference>
<sequence>MEQKAAYSQLPNSFKSAMMVLRGKNKEHFLKLIIRKRPLRGDQEVHLEQKLSMVLTLPANVSAFALVHHLADLDEARNNIVGAKIFRTRIQRLQTLHCYDLMIRTASAESANYQVRGAARVQGKTSVPDGAPPRSRIP</sequence>
<dbReference type="Proteomes" id="UP000830671">
    <property type="component" value="Chromosome 3"/>
</dbReference>
<organism evidence="1 2">
    <name type="scientific">Colletotrichum lupini</name>
    <dbReference type="NCBI Taxonomy" id="145971"/>
    <lineage>
        <taxon>Eukaryota</taxon>
        <taxon>Fungi</taxon>
        <taxon>Dikarya</taxon>
        <taxon>Ascomycota</taxon>
        <taxon>Pezizomycotina</taxon>
        <taxon>Sordariomycetes</taxon>
        <taxon>Hypocreomycetidae</taxon>
        <taxon>Glomerellales</taxon>
        <taxon>Glomerellaceae</taxon>
        <taxon>Colletotrichum</taxon>
        <taxon>Colletotrichum acutatum species complex</taxon>
    </lineage>
</organism>
<protein>
    <submittedName>
        <fullName evidence="1">Uncharacterized protein</fullName>
    </submittedName>
</protein>
<dbReference type="KEGG" id="clup:CLUP02_06459"/>
<keyword evidence="2" id="KW-1185">Reference proteome</keyword>
<proteinExistence type="predicted"/>
<dbReference type="GeneID" id="73340468"/>
<dbReference type="AlphaFoldDB" id="A0A9Q8SPN6"/>